<organism evidence="2 3">
    <name type="scientific">Paenibacillus illinoisensis</name>
    <dbReference type="NCBI Taxonomy" id="59845"/>
    <lineage>
        <taxon>Bacteria</taxon>
        <taxon>Bacillati</taxon>
        <taxon>Bacillota</taxon>
        <taxon>Bacilli</taxon>
        <taxon>Bacillales</taxon>
        <taxon>Paenibacillaceae</taxon>
        <taxon>Paenibacillus</taxon>
    </lineage>
</organism>
<dbReference type="Pfam" id="PF00383">
    <property type="entry name" value="dCMP_cyt_deam_1"/>
    <property type="match status" value="1"/>
</dbReference>
<dbReference type="PANTHER" id="PTHR11079:SF202">
    <property type="entry name" value="TRNA-SPECIFIC ADENOSINE DEAMINASE"/>
    <property type="match status" value="1"/>
</dbReference>
<dbReference type="GO" id="GO:0002100">
    <property type="term" value="P:tRNA wobble adenosine to inosine editing"/>
    <property type="evidence" value="ECO:0007669"/>
    <property type="project" value="TreeGrafter"/>
</dbReference>
<gene>
    <name evidence="2" type="ORF">PIL02S_05600</name>
</gene>
<evidence type="ECO:0000313" key="3">
    <source>
        <dbReference type="Proteomes" id="UP000247459"/>
    </source>
</evidence>
<proteinExistence type="predicted"/>
<dbReference type="GO" id="GO:0052717">
    <property type="term" value="F:tRNA-specific adenosine-34 deaminase activity"/>
    <property type="evidence" value="ECO:0007669"/>
    <property type="project" value="TreeGrafter"/>
</dbReference>
<dbReference type="InterPro" id="IPR016193">
    <property type="entry name" value="Cytidine_deaminase-like"/>
</dbReference>
<dbReference type="CDD" id="cd01285">
    <property type="entry name" value="nucleoside_deaminase"/>
    <property type="match status" value="1"/>
</dbReference>
<dbReference type="SUPFAM" id="SSF53927">
    <property type="entry name" value="Cytidine deaminase-like"/>
    <property type="match status" value="1"/>
</dbReference>
<dbReference type="PROSITE" id="PS51747">
    <property type="entry name" value="CYT_DCMP_DEAMINASES_2"/>
    <property type="match status" value="1"/>
</dbReference>
<sequence>MNMDRDRMYLLKAFEQAEMARDEGTFPIGAVIVDDHGELISVGRNKVFSQCDTTAHAEVEAIRKAGSFMLNMKSKRFNQNNVLTLYTTCEPCPMCSCTIMMTFSIKRVVWAANDVAMGAMRKFTEEFLLLDQFKDISIEAAPYKDLEVRQRKLMADFNTSRGYVSTDWHLEKM</sequence>
<protein>
    <submittedName>
        <fullName evidence="2">CMP-dCMP deaminase zinc-binding protein</fullName>
    </submittedName>
</protein>
<feature type="domain" description="CMP/dCMP-type deaminase" evidence="1">
    <location>
        <begin position="4"/>
        <end position="131"/>
    </location>
</feature>
<dbReference type="Gene3D" id="3.40.140.10">
    <property type="entry name" value="Cytidine Deaminase, domain 2"/>
    <property type="match status" value="1"/>
</dbReference>
<evidence type="ECO:0000259" key="1">
    <source>
        <dbReference type="PROSITE" id="PS51747"/>
    </source>
</evidence>
<dbReference type="PANTHER" id="PTHR11079">
    <property type="entry name" value="CYTOSINE DEAMINASE FAMILY MEMBER"/>
    <property type="match status" value="1"/>
</dbReference>
<dbReference type="EMBL" id="PRLG01000029">
    <property type="protein sequence ID" value="PYY26210.1"/>
    <property type="molecule type" value="Genomic_DNA"/>
</dbReference>
<dbReference type="InterPro" id="IPR002125">
    <property type="entry name" value="CMP_dCMP_dom"/>
</dbReference>
<accession>A0A2W0C2D5</accession>
<evidence type="ECO:0000313" key="2">
    <source>
        <dbReference type="EMBL" id="PYY26210.1"/>
    </source>
</evidence>
<comment type="caution">
    <text evidence="2">The sequence shown here is derived from an EMBL/GenBank/DDBJ whole genome shotgun (WGS) entry which is preliminary data.</text>
</comment>
<dbReference type="AlphaFoldDB" id="A0A2W0C2D5"/>
<reference evidence="2 3" key="1">
    <citation type="submission" date="2018-01" db="EMBL/GenBank/DDBJ databases">
        <title>Genome sequence of the PGP bacterium Paenibacillus illinoisensis E3.</title>
        <authorList>
            <person name="Rolli E."/>
            <person name="Marasco R."/>
            <person name="Bessem C."/>
            <person name="Michoud G."/>
            <person name="Gaiarsa S."/>
            <person name="Borin S."/>
            <person name="Daffonchio D."/>
        </authorList>
    </citation>
    <scope>NUCLEOTIDE SEQUENCE [LARGE SCALE GENOMIC DNA]</scope>
    <source>
        <strain evidence="2 3">E3</strain>
    </source>
</reference>
<dbReference type="Proteomes" id="UP000247459">
    <property type="component" value="Unassembled WGS sequence"/>
</dbReference>
<name>A0A2W0C2D5_9BACL</name>